<dbReference type="GO" id="GO:0005504">
    <property type="term" value="F:fatty acid binding"/>
    <property type="evidence" value="ECO:0007669"/>
    <property type="project" value="InterPro"/>
</dbReference>
<keyword evidence="7" id="KW-1185">Reference proteome</keyword>
<dbReference type="InterPro" id="IPR039265">
    <property type="entry name" value="DIR1-like"/>
</dbReference>
<accession>A0AA88D267</accession>
<feature type="domain" description="Bifunctional inhibitor/plant lipid transfer protein/seed storage helical" evidence="5">
    <location>
        <begin position="38"/>
        <end position="105"/>
    </location>
</feature>
<dbReference type="CDD" id="cd00010">
    <property type="entry name" value="AAI_LTSS"/>
    <property type="match status" value="1"/>
</dbReference>
<dbReference type="InterPro" id="IPR036312">
    <property type="entry name" value="Bifun_inhib/LTP/seed_sf"/>
</dbReference>
<dbReference type="Proteomes" id="UP001187192">
    <property type="component" value="Unassembled WGS sequence"/>
</dbReference>
<feature type="chain" id="PRO_5041717685" description="Bifunctional inhibitor/plant lipid transfer protein/seed storage helical domain-containing protein" evidence="4">
    <location>
        <begin position="20"/>
        <end position="151"/>
    </location>
</feature>
<evidence type="ECO:0000256" key="4">
    <source>
        <dbReference type="SAM" id="SignalP"/>
    </source>
</evidence>
<protein>
    <recommendedName>
        <fullName evidence="5">Bifunctional inhibitor/plant lipid transfer protein/seed storage helical domain-containing protein</fullName>
    </recommendedName>
</protein>
<dbReference type="Gene3D" id="1.10.110.10">
    <property type="entry name" value="Plant lipid-transfer and hydrophobic proteins"/>
    <property type="match status" value="1"/>
</dbReference>
<evidence type="ECO:0000313" key="6">
    <source>
        <dbReference type="EMBL" id="GMN41395.1"/>
    </source>
</evidence>
<keyword evidence="3" id="KW-0446">Lipid-binding</keyword>
<dbReference type="AlphaFoldDB" id="A0AA88D267"/>
<dbReference type="SUPFAM" id="SSF47699">
    <property type="entry name" value="Bifunctional inhibitor/lipid-transfer protein/seed storage 2S albumin"/>
    <property type="match status" value="1"/>
</dbReference>
<gene>
    <name evidence="6" type="ORF">TIFTF001_010614</name>
</gene>
<evidence type="ECO:0000256" key="1">
    <source>
        <dbReference type="ARBA" id="ARBA00003211"/>
    </source>
</evidence>
<reference evidence="6" key="1">
    <citation type="submission" date="2023-07" db="EMBL/GenBank/DDBJ databases">
        <title>draft genome sequence of fig (Ficus carica).</title>
        <authorList>
            <person name="Takahashi T."/>
            <person name="Nishimura K."/>
        </authorList>
    </citation>
    <scope>NUCLEOTIDE SEQUENCE</scope>
</reference>
<name>A0AA88D267_FICCA</name>
<keyword evidence="4" id="KW-0732">Signal</keyword>
<proteinExistence type="predicted"/>
<dbReference type="PANTHER" id="PTHR33122">
    <property type="entry name" value="LIPID BINDING PROTEIN-RELATED"/>
    <property type="match status" value="1"/>
</dbReference>
<dbReference type="Pfam" id="PF14368">
    <property type="entry name" value="LTP_2"/>
    <property type="match status" value="1"/>
</dbReference>
<evidence type="ECO:0000313" key="7">
    <source>
        <dbReference type="Proteomes" id="UP001187192"/>
    </source>
</evidence>
<comment type="caution">
    <text evidence="6">The sequence shown here is derived from an EMBL/GenBank/DDBJ whole genome shotgun (WGS) entry which is preliminary data.</text>
</comment>
<dbReference type="PANTHER" id="PTHR33122:SF4">
    <property type="entry name" value="OS04G0415800 PROTEIN"/>
    <property type="match status" value="1"/>
</dbReference>
<evidence type="ECO:0000256" key="2">
    <source>
        <dbReference type="ARBA" id="ARBA00022448"/>
    </source>
</evidence>
<keyword evidence="2" id="KW-0813">Transport</keyword>
<feature type="signal peptide" evidence="4">
    <location>
        <begin position="1"/>
        <end position="19"/>
    </location>
</feature>
<organism evidence="6 7">
    <name type="scientific">Ficus carica</name>
    <name type="common">Common fig</name>
    <dbReference type="NCBI Taxonomy" id="3494"/>
    <lineage>
        <taxon>Eukaryota</taxon>
        <taxon>Viridiplantae</taxon>
        <taxon>Streptophyta</taxon>
        <taxon>Embryophyta</taxon>
        <taxon>Tracheophyta</taxon>
        <taxon>Spermatophyta</taxon>
        <taxon>Magnoliopsida</taxon>
        <taxon>eudicotyledons</taxon>
        <taxon>Gunneridae</taxon>
        <taxon>Pentapetalae</taxon>
        <taxon>rosids</taxon>
        <taxon>fabids</taxon>
        <taxon>Rosales</taxon>
        <taxon>Moraceae</taxon>
        <taxon>Ficeae</taxon>
        <taxon>Ficus</taxon>
    </lineage>
</organism>
<evidence type="ECO:0000256" key="3">
    <source>
        <dbReference type="ARBA" id="ARBA00023121"/>
    </source>
</evidence>
<dbReference type="GO" id="GO:0009627">
    <property type="term" value="P:systemic acquired resistance"/>
    <property type="evidence" value="ECO:0007669"/>
    <property type="project" value="InterPro"/>
</dbReference>
<evidence type="ECO:0000259" key="5">
    <source>
        <dbReference type="Pfam" id="PF14368"/>
    </source>
</evidence>
<comment type="function">
    <text evidence="1">Plant non-specific lipid-transfer proteins transfer phospholipids as well as galactolipids across membranes. May play a role in wax or cutin deposition in the cell walls of expanding epidermal cells and certain secretory tissues.</text>
</comment>
<dbReference type="EMBL" id="BTGU01000012">
    <property type="protein sequence ID" value="GMN41395.1"/>
    <property type="molecule type" value="Genomic_DNA"/>
</dbReference>
<sequence length="151" mass="15939">MKNIISLPALLLVAGNGGLDRVYVASECGTLSVQRAAWKLGPCEVAAKAKNTDVPMKCCNLVRSMVQNPACLCAVALSETARKVGVVPQIALDVVKRCGISKRPVGSKCGGPLLMFYLHLIFGLEIGDDRQKMVLSVVVVGVVIAICSTVE</sequence>
<dbReference type="InterPro" id="IPR016140">
    <property type="entry name" value="Bifunc_inhib/LTP/seed_store"/>
</dbReference>